<sequence>MIKKTLWSLFLILFLSLIESSILANISFLPVIPDLVMIFLLYISFYNGQIVGETTGFFSGIFLDFISASPLGLNAFVRTVQGFVFGFVRGNINLGRFFAPFLIGVTGTLFKAFITWVLSFFFGSLIINYSIFSVHLWLETLANGLLTPVLFFIFDFFPVLGGKTNTEI</sequence>
<comment type="similarity">
    <text evidence="2">Belongs to the MreD family.</text>
</comment>
<dbReference type="GO" id="GO:0008360">
    <property type="term" value="P:regulation of cell shape"/>
    <property type="evidence" value="ECO:0007669"/>
    <property type="project" value="UniProtKB-KW"/>
</dbReference>
<comment type="caution">
    <text evidence="9">The sequence shown here is derived from an EMBL/GenBank/DDBJ whole genome shotgun (WGS) entry which is preliminary data.</text>
</comment>
<dbReference type="GO" id="GO:0005886">
    <property type="term" value="C:plasma membrane"/>
    <property type="evidence" value="ECO:0007669"/>
    <property type="project" value="UniProtKB-SubCell"/>
</dbReference>
<evidence type="ECO:0000256" key="6">
    <source>
        <dbReference type="ARBA" id="ARBA00022989"/>
    </source>
</evidence>
<keyword evidence="5" id="KW-0133">Cell shape</keyword>
<organism evidence="9 10">
    <name type="scientific">Candidatus Gallitreponema excrementavium</name>
    <dbReference type="NCBI Taxonomy" id="2840840"/>
    <lineage>
        <taxon>Bacteria</taxon>
        <taxon>Pseudomonadati</taxon>
        <taxon>Spirochaetota</taxon>
        <taxon>Spirochaetia</taxon>
        <taxon>Spirochaetales</taxon>
        <taxon>Candidatus Gallitreponema</taxon>
    </lineage>
</organism>
<reference evidence="9" key="1">
    <citation type="submission" date="2020-10" db="EMBL/GenBank/DDBJ databases">
        <authorList>
            <person name="Gilroy R."/>
        </authorList>
    </citation>
    <scope>NUCLEOTIDE SEQUENCE</scope>
    <source>
        <strain evidence="9">10532</strain>
    </source>
</reference>
<feature type="transmembrane region" description="Helical" evidence="8">
    <location>
        <begin position="97"/>
        <end position="122"/>
    </location>
</feature>
<evidence type="ECO:0000256" key="5">
    <source>
        <dbReference type="ARBA" id="ARBA00022960"/>
    </source>
</evidence>
<evidence type="ECO:0000313" key="10">
    <source>
        <dbReference type="Proteomes" id="UP000823638"/>
    </source>
</evidence>
<dbReference type="AlphaFoldDB" id="A0A9D9HRC1"/>
<feature type="transmembrane region" description="Helical" evidence="8">
    <location>
        <begin position="134"/>
        <end position="154"/>
    </location>
</feature>
<dbReference type="EMBL" id="JADIMM010000117">
    <property type="protein sequence ID" value="MBO8458562.1"/>
    <property type="molecule type" value="Genomic_DNA"/>
</dbReference>
<comment type="subcellular location">
    <subcellularLocation>
        <location evidence="1">Cell membrane</location>
        <topology evidence="1">Multi-pass membrane protein</topology>
    </subcellularLocation>
</comment>
<evidence type="ECO:0000256" key="2">
    <source>
        <dbReference type="ARBA" id="ARBA00007776"/>
    </source>
</evidence>
<protein>
    <submittedName>
        <fullName evidence="9">Rod shape-determining protein MreD</fullName>
    </submittedName>
</protein>
<evidence type="ECO:0000256" key="1">
    <source>
        <dbReference type="ARBA" id="ARBA00004651"/>
    </source>
</evidence>
<keyword evidence="6 8" id="KW-1133">Transmembrane helix</keyword>
<feature type="transmembrane region" description="Helical" evidence="8">
    <location>
        <begin position="55"/>
        <end position="77"/>
    </location>
</feature>
<keyword evidence="4 8" id="KW-0812">Transmembrane</keyword>
<evidence type="ECO:0000256" key="4">
    <source>
        <dbReference type="ARBA" id="ARBA00022692"/>
    </source>
</evidence>
<proteinExistence type="inferred from homology"/>
<dbReference type="Proteomes" id="UP000823638">
    <property type="component" value="Unassembled WGS sequence"/>
</dbReference>
<evidence type="ECO:0000256" key="3">
    <source>
        <dbReference type="ARBA" id="ARBA00022475"/>
    </source>
</evidence>
<dbReference type="NCBIfam" id="TIGR03426">
    <property type="entry name" value="shape_MreD"/>
    <property type="match status" value="1"/>
</dbReference>
<dbReference type="Pfam" id="PF04093">
    <property type="entry name" value="MreD"/>
    <property type="match status" value="1"/>
</dbReference>
<reference evidence="9" key="2">
    <citation type="journal article" date="2021" name="PeerJ">
        <title>Extensive microbial diversity within the chicken gut microbiome revealed by metagenomics and culture.</title>
        <authorList>
            <person name="Gilroy R."/>
            <person name="Ravi A."/>
            <person name="Getino M."/>
            <person name="Pursley I."/>
            <person name="Horton D.L."/>
            <person name="Alikhan N.F."/>
            <person name="Baker D."/>
            <person name="Gharbi K."/>
            <person name="Hall N."/>
            <person name="Watson M."/>
            <person name="Adriaenssens E.M."/>
            <person name="Foster-Nyarko E."/>
            <person name="Jarju S."/>
            <person name="Secka A."/>
            <person name="Antonio M."/>
            <person name="Oren A."/>
            <person name="Chaudhuri R.R."/>
            <person name="La Ragione R."/>
            <person name="Hildebrand F."/>
            <person name="Pallen M.J."/>
        </authorList>
    </citation>
    <scope>NUCLEOTIDE SEQUENCE</scope>
    <source>
        <strain evidence="9">10532</strain>
    </source>
</reference>
<evidence type="ECO:0000256" key="7">
    <source>
        <dbReference type="ARBA" id="ARBA00023136"/>
    </source>
</evidence>
<keyword evidence="3" id="KW-1003">Cell membrane</keyword>
<dbReference type="InterPro" id="IPR007227">
    <property type="entry name" value="Cell_shape_determining_MreD"/>
</dbReference>
<evidence type="ECO:0000313" key="9">
    <source>
        <dbReference type="EMBL" id="MBO8458562.1"/>
    </source>
</evidence>
<keyword evidence="7 8" id="KW-0472">Membrane</keyword>
<gene>
    <name evidence="9" type="primary">mreD</name>
    <name evidence="9" type="ORF">IAA81_10125</name>
</gene>
<accession>A0A9D9HRC1</accession>
<evidence type="ECO:0000256" key="8">
    <source>
        <dbReference type="SAM" id="Phobius"/>
    </source>
</evidence>
<name>A0A9D9HRC1_9SPIR</name>